<dbReference type="PROSITE" id="PS50104">
    <property type="entry name" value="TIR"/>
    <property type="match status" value="1"/>
</dbReference>
<keyword evidence="3" id="KW-1185">Reference proteome</keyword>
<dbReference type="Proteomes" id="UP000515124">
    <property type="component" value="Unplaced"/>
</dbReference>
<dbReference type="KEGG" id="pavi:110763711"/>
<dbReference type="SUPFAM" id="SSF52200">
    <property type="entry name" value="Toll/Interleukin receptor TIR domain"/>
    <property type="match status" value="1"/>
</dbReference>
<name>A0A6P5T500_PRUAV</name>
<gene>
    <name evidence="4" type="primary">LOC110763711</name>
</gene>
<sequence length="208" mass="23160">MTDEDFDLPPSPLSLAQVIPLIRPNATQRSQELGIMATNYSFGALIERKREIWSALTSSSSSSYVAAAADTDTDIPPLQEKYDVFISFRGEDTRRTILSHLSVGLCGKKIETYIDDRLVRGDEIAPALLEAIERSAISNARKKNGQLVIPIFFDISPSDVRNQRGSYAPALRQLEKRFIDSIDKVHKWRAALTQASNLAGFDDSEKTE</sequence>
<dbReference type="PANTHER" id="PTHR32009:SF159">
    <property type="entry name" value="TIR DOMAIN-CONTAINING PROTEIN"/>
    <property type="match status" value="1"/>
</dbReference>
<dbReference type="SMART" id="SM00255">
    <property type="entry name" value="TIR"/>
    <property type="match status" value="1"/>
</dbReference>
<dbReference type="Gene3D" id="3.40.50.10140">
    <property type="entry name" value="Toll/interleukin-1 receptor homology (TIR) domain"/>
    <property type="match status" value="2"/>
</dbReference>
<organism evidence="3 4">
    <name type="scientific">Prunus avium</name>
    <name type="common">Cherry</name>
    <name type="synonym">Cerasus avium</name>
    <dbReference type="NCBI Taxonomy" id="42229"/>
    <lineage>
        <taxon>Eukaryota</taxon>
        <taxon>Viridiplantae</taxon>
        <taxon>Streptophyta</taxon>
        <taxon>Embryophyta</taxon>
        <taxon>Tracheophyta</taxon>
        <taxon>Spermatophyta</taxon>
        <taxon>Magnoliopsida</taxon>
        <taxon>eudicotyledons</taxon>
        <taxon>Gunneridae</taxon>
        <taxon>Pentapetalae</taxon>
        <taxon>rosids</taxon>
        <taxon>fabids</taxon>
        <taxon>Rosales</taxon>
        <taxon>Rosaceae</taxon>
        <taxon>Amygdaloideae</taxon>
        <taxon>Amygdaleae</taxon>
        <taxon>Prunus</taxon>
    </lineage>
</organism>
<feature type="domain" description="TIR" evidence="2">
    <location>
        <begin position="80"/>
        <end position="208"/>
    </location>
</feature>
<protein>
    <submittedName>
        <fullName evidence="4">TMV resistance protein N-like</fullName>
    </submittedName>
</protein>
<dbReference type="GeneID" id="110763711"/>
<evidence type="ECO:0000313" key="4">
    <source>
        <dbReference type="RefSeq" id="XP_021822246.1"/>
    </source>
</evidence>
<evidence type="ECO:0000259" key="2">
    <source>
        <dbReference type="PROSITE" id="PS50104"/>
    </source>
</evidence>
<evidence type="ECO:0000313" key="3">
    <source>
        <dbReference type="Proteomes" id="UP000515124"/>
    </source>
</evidence>
<proteinExistence type="predicted"/>
<dbReference type="RefSeq" id="XP_021822246.1">
    <property type="nucleotide sequence ID" value="XM_021966554.1"/>
</dbReference>
<accession>A0A6P5T500</accession>
<dbReference type="InterPro" id="IPR035897">
    <property type="entry name" value="Toll_tir_struct_dom_sf"/>
</dbReference>
<dbReference type="PANTHER" id="PTHR32009">
    <property type="entry name" value="TMV RESISTANCE PROTEIN N-LIKE"/>
    <property type="match status" value="1"/>
</dbReference>
<dbReference type="AlphaFoldDB" id="A0A6P5T500"/>
<dbReference type="GO" id="GO:0007165">
    <property type="term" value="P:signal transduction"/>
    <property type="evidence" value="ECO:0007669"/>
    <property type="project" value="InterPro"/>
</dbReference>
<evidence type="ECO:0000256" key="1">
    <source>
        <dbReference type="ARBA" id="ARBA00023027"/>
    </source>
</evidence>
<dbReference type="Pfam" id="PF01582">
    <property type="entry name" value="TIR"/>
    <property type="match status" value="1"/>
</dbReference>
<reference evidence="4" key="1">
    <citation type="submission" date="2025-08" db="UniProtKB">
        <authorList>
            <consortium name="RefSeq"/>
        </authorList>
    </citation>
    <scope>IDENTIFICATION</scope>
</reference>
<dbReference type="InterPro" id="IPR000157">
    <property type="entry name" value="TIR_dom"/>
</dbReference>
<keyword evidence="1" id="KW-0520">NAD</keyword>